<dbReference type="SUPFAM" id="SSF48350">
    <property type="entry name" value="GTPase activation domain, GAP"/>
    <property type="match status" value="1"/>
</dbReference>
<dbReference type="GO" id="GO:0005886">
    <property type="term" value="C:plasma membrane"/>
    <property type="evidence" value="ECO:0007669"/>
    <property type="project" value="TreeGrafter"/>
</dbReference>
<accession>A0A1G4J1V1</accession>
<dbReference type="Pfam" id="PF00620">
    <property type="entry name" value="RhoGAP"/>
    <property type="match status" value="1"/>
</dbReference>
<dbReference type="InterPro" id="IPR000591">
    <property type="entry name" value="DEP_dom"/>
</dbReference>
<dbReference type="PROSITE" id="PS50238">
    <property type="entry name" value="RHOGAP"/>
    <property type="match status" value="1"/>
</dbReference>
<dbReference type="Proteomes" id="UP000190274">
    <property type="component" value="Chromosome C"/>
</dbReference>
<keyword evidence="6" id="KW-1185">Reference proteome</keyword>
<dbReference type="PANTHER" id="PTHR23065">
    <property type="entry name" value="PROLINE-SERINE-THREONINE PHOSPHATASE INTERACTING PROTEIN 1"/>
    <property type="match status" value="1"/>
</dbReference>
<dbReference type="OrthoDB" id="2155291at2759"/>
<dbReference type="GO" id="GO:0007010">
    <property type="term" value="P:cytoskeleton organization"/>
    <property type="evidence" value="ECO:0007669"/>
    <property type="project" value="TreeGrafter"/>
</dbReference>
<evidence type="ECO:0000313" key="5">
    <source>
        <dbReference type="EMBL" id="SCU83548.1"/>
    </source>
</evidence>
<dbReference type="SUPFAM" id="SSF46785">
    <property type="entry name" value="Winged helix' DNA-binding domain"/>
    <property type="match status" value="1"/>
</dbReference>
<dbReference type="CDD" id="cd04399">
    <property type="entry name" value="RhoGAP_fRGD2"/>
    <property type="match status" value="1"/>
</dbReference>
<organism evidence="5 6">
    <name type="scientific">Lachancea dasiensis</name>
    <dbReference type="NCBI Taxonomy" id="1072105"/>
    <lineage>
        <taxon>Eukaryota</taxon>
        <taxon>Fungi</taxon>
        <taxon>Dikarya</taxon>
        <taxon>Ascomycota</taxon>
        <taxon>Saccharomycotina</taxon>
        <taxon>Saccharomycetes</taxon>
        <taxon>Saccharomycetales</taxon>
        <taxon>Saccharomycetaceae</taxon>
        <taxon>Lachancea</taxon>
    </lineage>
</organism>
<dbReference type="InterPro" id="IPR027267">
    <property type="entry name" value="AH/BAR_dom_sf"/>
</dbReference>
<reference evidence="6" key="1">
    <citation type="submission" date="2016-03" db="EMBL/GenBank/DDBJ databases">
        <authorList>
            <person name="Devillers H."/>
        </authorList>
    </citation>
    <scope>NUCLEOTIDE SEQUENCE [LARGE SCALE GENOMIC DNA]</scope>
</reference>
<dbReference type="InterPro" id="IPR036390">
    <property type="entry name" value="WH_DNA-bd_sf"/>
</dbReference>
<dbReference type="PANTHER" id="PTHR23065:SF17">
    <property type="entry name" value="RHO-GTPASE-ACTIVATING PROTEIN RGD2"/>
    <property type="match status" value="1"/>
</dbReference>
<dbReference type="GO" id="GO:0000935">
    <property type="term" value="C:division septum"/>
    <property type="evidence" value="ECO:0007669"/>
    <property type="project" value="TreeGrafter"/>
</dbReference>
<dbReference type="GO" id="GO:0005096">
    <property type="term" value="F:GTPase activator activity"/>
    <property type="evidence" value="ECO:0007669"/>
    <property type="project" value="EnsemblFungi"/>
</dbReference>
<evidence type="ECO:0000259" key="4">
    <source>
        <dbReference type="PROSITE" id="PS51741"/>
    </source>
</evidence>
<dbReference type="PROSITE" id="PS50186">
    <property type="entry name" value="DEP"/>
    <property type="match status" value="1"/>
</dbReference>
<sequence length="701" mass="80069">MPSFTDSFWSKDFDAGVDQLFHELHKGCSQNALFIQLFASRMQYEVNYGRQLCSTISNIEGFPKELDSSLSLDSALSRMASAMEDEGNQHLVIAADIEATVLRPFSKWCEEHEQRIDYSEKILKTNVSNYQKSKKYIEKLEQRYFNKCRQLEDYKRSNFTDDELVGTMKNLEVFEEQESNLAKEREFETFGKFGNLDFDVRTMRETIKLLLTQLEKSEYKVPFINFHFDDTNNGSEIVKFIMENLNIKDVDQAELFGQDLLNSGFLKYCNGVGNTFVNSRKFQYSWKPYAYKFAQVPQTSASGGSEQQTEEAAPVFSEYLSDFTSKISGSASPETAPTTISTLERTLYKLKKEMELSDAKYQKECKKLDELRCSLEELIVDHFTFMEKCELDRLKALEKVILDFSPILSKNASAMNEILAVVLKTGSEVDTTLDLSRLVERSKTGVFQPHVITYNNYYNPGGYQNFGIDLDSRCRLDKTVVPLIISAILSFMDHIYPELPNDKVRTTVWTIPVKLNSTHKLRSALNQASFEEEAEIINILNDFAKEPSTIASVLKIYLLELPEPLISNDVYDILEALYAEFPPTNEESDEQATIDSRRVNGISNALNSLSKPHIASLDAITSHFSRLIKILKMGSSATSEVLANEFVQSVSQEFSNCIIRVKTSSGNNLGYKIFFDLLMFRKPIFRELRRSNSKVSDDTHS</sequence>
<evidence type="ECO:0000259" key="2">
    <source>
        <dbReference type="PROSITE" id="PS50186"/>
    </source>
</evidence>
<dbReference type="Pfam" id="PF00611">
    <property type="entry name" value="FCH"/>
    <property type="match status" value="1"/>
</dbReference>
<feature type="domain" description="F-BAR" evidence="4">
    <location>
        <begin position="2"/>
        <end position="434"/>
    </location>
</feature>
<dbReference type="GO" id="GO:0005737">
    <property type="term" value="C:cytoplasm"/>
    <property type="evidence" value="ECO:0007669"/>
    <property type="project" value="TreeGrafter"/>
</dbReference>
<dbReference type="SMART" id="SM00049">
    <property type="entry name" value="DEP"/>
    <property type="match status" value="1"/>
</dbReference>
<name>A0A1G4J1V1_9SACH</name>
<dbReference type="Gene3D" id="1.10.555.10">
    <property type="entry name" value="Rho GTPase activation protein"/>
    <property type="match status" value="1"/>
</dbReference>
<dbReference type="GO" id="GO:0007264">
    <property type="term" value="P:small GTPase-mediated signal transduction"/>
    <property type="evidence" value="ECO:0007669"/>
    <property type="project" value="EnsemblFungi"/>
</dbReference>
<dbReference type="InterPro" id="IPR008936">
    <property type="entry name" value="Rho_GTPase_activation_prot"/>
</dbReference>
<keyword evidence="1" id="KW-0175">Coiled coil</keyword>
<dbReference type="AlphaFoldDB" id="A0A1G4J1V1"/>
<evidence type="ECO:0000256" key="1">
    <source>
        <dbReference type="PROSITE-ProRule" id="PRU01077"/>
    </source>
</evidence>
<dbReference type="InterPro" id="IPR031160">
    <property type="entry name" value="F_BAR_dom"/>
</dbReference>
<evidence type="ECO:0000313" key="6">
    <source>
        <dbReference type="Proteomes" id="UP000190274"/>
    </source>
</evidence>
<dbReference type="SMART" id="SM00055">
    <property type="entry name" value="FCH"/>
    <property type="match status" value="1"/>
</dbReference>
<dbReference type="InterPro" id="IPR000198">
    <property type="entry name" value="RhoGAP_dom"/>
</dbReference>
<protein>
    <submittedName>
        <fullName evidence="5">LADA_0C12090g1_1</fullName>
    </submittedName>
</protein>
<feature type="domain" description="Rho-GAP" evidence="3">
    <location>
        <begin position="468"/>
        <end position="685"/>
    </location>
</feature>
<dbReference type="SUPFAM" id="SSF103657">
    <property type="entry name" value="BAR/IMD domain-like"/>
    <property type="match status" value="1"/>
</dbReference>
<feature type="domain" description="DEP" evidence="2">
    <location>
        <begin position="228"/>
        <end position="295"/>
    </location>
</feature>
<evidence type="ECO:0000259" key="3">
    <source>
        <dbReference type="PROSITE" id="PS50238"/>
    </source>
</evidence>
<dbReference type="PROSITE" id="PS51741">
    <property type="entry name" value="F_BAR"/>
    <property type="match status" value="1"/>
</dbReference>
<dbReference type="InterPro" id="IPR001060">
    <property type="entry name" value="FCH_dom"/>
</dbReference>
<dbReference type="STRING" id="1266660.A0A1G4J1V1"/>
<proteinExistence type="predicted"/>
<dbReference type="EMBL" id="LT598459">
    <property type="protein sequence ID" value="SCU83548.1"/>
    <property type="molecule type" value="Genomic_DNA"/>
</dbReference>
<dbReference type="Pfam" id="PF00610">
    <property type="entry name" value="DEP"/>
    <property type="match status" value="1"/>
</dbReference>
<dbReference type="Gene3D" id="1.20.1270.60">
    <property type="entry name" value="Arfaptin homology (AH) domain/BAR domain"/>
    <property type="match status" value="2"/>
</dbReference>
<dbReference type="SMART" id="SM00324">
    <property type="entry name" value="RhoGAP"/>
    <property type="match status" value="1"/>
</dbReference>
<gene>
    <name evidence="5" type="ORF">LADA_0C12090G</name>
</gene>